<keyword evidence="6 7" id="KW-0472">Membrane</keyword>
<evidence type="ECO:0000256" key="2">
    <source>
        <dbReference type="ARBA" id="ARBA00022448"/>
    </source>
</evidence>
<feature type="domain" description="ABC transmembrane type-1" evidence="8">
    <location>
        <begin position="92"/>
        <end position="304"/>
    </location>
</feature>
<name>A0A2T0PZ94_9ACTN</name>
<dbReference type="RefSeq" id="WP_106250399.1">
    <property type="nucleotide sequence ID" value="NZ_PVZC01000007.1"/>
</dbReference>
<keyword evidence="2 7" id="KW-0813">Transport</keyword>
<feature type="transmembrane region" description="Helical" evidence="7">
    <location>
        <begin position="96"/>
        <end position="117"/>
    </location>
</feature>
<dbReference type="GO" id="GO:0005886">
    <property type="term" value="C:plasma membrane"/>
    <property type="evidence" value="ECO:0007669"/>
    <property type="project" value="UniProtKB-SubCell"/>
</dbReference>
<sequence>MAAAPPVTAAAAPRPRSAAPPAAVPLWQRVRDSGWAFLLPFLLVYGAFLLWPLLYGLWLSLTDTSLVGGGGDLVGLANYAEALTDPMVWHTLGNTVYFTLISTVPLVLLALVMALLVHSGLPGQWLWRLSFFAPFLLPVATVALVWQWLFQGDFGFVNQMLAGLGSEGVGWLSDPAVAMWSIAITTVWWTVGFNFLLYLAALQSVPDHLYEAAAIDGAGAWSRLWSITLPQLRGTTGIVVVLQLLASMKVFDQIYIMTNGGPDDATTPVLLHVYDVGFTGYRIGYGAAISFLFLAIVVAVSLAQLWFTARRRAQR</sequence>
<feature type="transmembrane region" description="Helical" evidence="7">
    <location>
        <begin position="35"/>
        <end position="58"/>
    </location>
</feature>
<dbReference type="Proteomes" id="UP000237846">
    <property type="component" value="Unassembled WGS sequence"/>
</dbReference>
<dbReference type="GO" id="GO:0055085">
    <property type="term" value="P:transmembrane transport"/>
    <property type="evidence" value="ECO:0007669"/>
    <property type="project" value="InterPro"/>
</dbReference>
<dbReference type="InterPro" id="IPR051393">
    <property type="entry name" value="ABC_transporter_permease"/>
</dbReference>
<dbReference type="EMBL" id="PVZC01000007">
    <property type="protein sequence ID" value="PRX96848.1"/>
    <property type="molecule type" value="Genomic_DNA"/>
</dbReference>
<dbReference type="PANTHER" id="PTHR30193:SF41">
    <property type="entry name" value="DIACETYLCHITOBIOSE UPTAKE SYSTEM PERMEASE PROTEIN NGCF"/>
    <property type="match status" value="1"/>
</dbReference>
<evidence type="ECO:0000256" key="5">
    <source>
        <dbReference type="ARBA" id="ARBA00022989"/>
    </source>
</evidence>
<keyword evidence="3" id="KW-1003">Cell membrane</keyword>
<evidence type="ECO:0000256" key="1">
    <source>
        <dbReference type="ARBA" id="ARBA00004651"/>
    </source>
</evidence>
<dbReference type="Gene3D" id="1.10.3720.10">
    <property type="entry name" value="MetI-like"/>
    <property type="match status" value="1"/>
</dbReference>
<feature type="transmembrane region" description="Helical" evidence="7">
    <location>
        <begin position="129"/>
        <end position="150"/>
    </location>
</feature>
<keyword evidence="5 7" id="KW-1133">Transmembrane helix</keyword>
<dbReference type="Pfam" id="PF00528">
    <property type="entry name" value="BPD_transp_1"/>
    <property type="match status" value="1"/>
</dbReference>
<evidence type="ECO:0000256" key="7">
    <source>
        <dbReference type="RuleBase" id="RU363032"/>
    </source>
</evidence>
<evidence type="ECO:0000256" key="6">
    <source>
        <dbReference type="ARBA" id="ARBA00023136"/>
    </source>
</evidence>
<dbReference type="OrthoDB" id="34224at2"/>
<evidence type="ECO:0000259" key="8">
    <source>
        <dbReference type="PROSITE" id="PS50928"/>
    </source>
</evidence>
<comment type="subcellular location">
    <subcellularLocation>
        <location evidence="1 7">Cell membrane</location>
        <topology evidence="1 7">Multi-pass membrane protein</topology>
    </subcellularLocation>
</comment>
<feature type="transmembrane region" description="Helical" evidence="7">
    <location>
        <begin position="177"/>
        <end position="200"/>
    </location>
</feature>
<evidence type="ECO:0000256" key="4">
    <source>
        <dbReference type="ARBA" id="ARBA00022692"/>
    </source>
</evidence>
<dbReference type="SUPFAM" id="SSF161098">
    <property type="entry name" value="MetI-like"/>
    <property type="match status" value="1"/>
</dbReference>
<protein>
    <submittedName>
        <fullName evidence="9">Carbohydrate ABC transporter membrane protein 1 (CUT1 family)</fullName>
    </submittedName>
</protein>
<dbReference type="PANTHER" id="PTHR30193">
    <property type="entry name" value="ABC TRANSPORTER PERMEASE PROTEIN"/>
    <property type="match status" value="1"/>
</dbReference>
<evidence type="ECO:0000313" key="9">
    <source>
        <dbReference type="EMBL" id="PRX96848.1"/>
    </source>
</evidence>
<comment type="similarity">
    <text evidence="7">Belongs to the binding-protein-dependent transport system permease family.</text>
</comment>
<dbReference type="PROSITE" id="PS50928">
    <property type="entry name" value="ABC_TM1"/>
    <property type="match status" value="1"/>
</dbReference>
<proteinExistence type="inferred from homology"/>
<dbReference type="InterPro" id="IPR035906">
    <property type="entry name" value="MetI-like_sf"/>
</dbReference>
<evidence type="ECO:0000313" key="10">
    <source>
        <dbReference type="Proteomes" id="UP000237846"/>
    </source>
</evidence>
<evidence type="ECO:0000256" key="3">
    <source>
        <dbReference type="ARBA" id="ARBA00022475"/>
    </source>
</evidence>
<feature type="transmembrane region" description="Helical" evidence="7">
    <location>
        <begin position="232"/>
        <end position="251"/>
    </location>
</feature>
<accession>A0A2T0PZ94</accession>
<comment type="caution">
    <text evidence="9">The sequence shown here is derived from an EMBL/GenBank/DDBJ whole genome shotgun (WGS) entry which is preliminary data.</text>
</comment>
<reference evidence="9 10" key="1">
    <citation type="submission" date="2018-03" db="EMBL/GenBank/DDBJ databases">
        <title>Genomic Encyclopedia of Archaeal and Bacterial Type Strains, Phase II (KMG-II): from individual species to whole genera.</title>
        <authorList>
            <person name="Goeker M."/>
        </authorList>
    </citation>
    <scope>NUCLEOTIDE SEQUENCE [LARGE SCALE GENOMIC DNA]</scope>
    <source>
        <strain evidence="9 10">DSM 45601</strain>
    </source>
</reference>
<organism evidence="9 10">
    <name type="scientific">Allonocardiopsis opalescens</name>
    <dbReference type="NCBI Taxonomy" id="1144618"/>
    <lineage>
        <taxon>Bacteria</taxon>
        <taxon>Bacillati</taxon>
        <taxon>Actinomycetota</taxon>
        <taxon>Actinomycetes</taxon>
        <taxon>Streptosporangiales</taxon>
        <taxon>Allonocardiopsis</taxon>
    </lineage>
</organism>
<gene>
    <name evidence="9" type="ORF">CLV72_107371</name>
</gene>
<keyword evidence="4 7" id="KW-0812">Transmembrane</keyword>
<feature type="transmembrane region" description="Helical" evidence="7">
    <location>
        <begin position="283"/>
        <end position="307"/>
    </location>
</feature>
<dbReference type="AlphaFoldDB" id="A0A2T0PZ94"/>
<dbReference type="CDD" id="cd06261">
    <property type="entry name" value="TM_PBP2"/>
    <property type="match status" value="1"/>
</dbReference>
<keyword evidence="10" id="KW-1185">Reference proteome</keyword>
<dbReference type="InterPro" id="IPR000515">
    <property type="entry name" value="MetI-like"/>
</dbReference>